<gene>
    <name evidence="1" type="ORF">PCON_09303</name>
</gene>
<dbReference type="AlphaFoldDB" id="U4L2X9"/>
<accession>U4L2X9</accession>
<dbReference type="EMBL" id="HF935493">
    <property type="protein sequence ID" value="CCX09710.1"/>
    <property type="molecule type" value="Genomic_DNA"/>
</dbReference>
<protein>
    <submittedName>
        <fullName evidence="1">Uncharacterized protein</fullName>
    </submittedName>
</protein>
<organism evidence="1 2">
    <name type="scientific">Pyronema omphalodes (strain CBS 100304)</name>
    <name type="common">Pyronema confluens</name>
    <dbReference type="NCBI Taxonomy" id="1076935"/>
    <lineage>
        <taxon>Eukaryota</taxon>
        <taxon>Fungi</taxon>
        <taxon>Dikarya</taxon>
        <taxon>Ascomycota</taxon>
        <taxon>Pezizomycotina</taxon>
        <taxon>Pezizomycetes</taxon>
        <taxon>Pezizales</taxon>
        <taxon>Pyronemataceae</taxon>
        <taxon>Pyronema</taxon>
    </lineage>
</organism>
<keyword evidence="2" id="KW-1185">Reference proteome</keyword>
<reference evidence="1 2" key="1">
    <citation type="journal article" date="2013" name="PLoS Genet.">
        <title>The genome and development-dependent transcriptomes of Pyronema confluens: a window into fungal evolution.</title>
        <authorList>
            <person name="Traeger S."/>
            <person name="Altegoer F."/>
            <person name="Freitag M."/>
            <person name="Gabaldon T."/>
            <person name="Kempken F."/>
            <person name="Kumar A."/>
            <person name="Marcet-Houben M."/>
            <person name="Poggeler S."/>
            <person name="Stajich J.E."/>
            <person name="Nowrousian M."/>
        </authorList>
    </citation>
    <scope>NUCLEOTIDE SEQUENCE [LARGE SCALE GENOMIC DNA]</scope>
    <source>
        <strain evidence="2">CBS 100304</strain>
        <tissue evidence="1">Vegetative mycelium</tissue>
    </source>
</reference>
<evidence type="ECO:0000313" key="2">
    <source>
        <dbReference type="Proteomes" id="UP000018144"/>
    </source>
</evidence>
<evidence type="ECO:0000313" key="1">
    <source>
        <dbReference type="EMBL" id="CCX09710.1"/>
    </source>
</evidence>
<dbReference type="Proteomes" id="UP000018144">
    <property type="component" value="Unassembled WGS sequence"/>
</dbReference>
<name>U4L2X9_PYROM</name>
<proteinExistence type="predicted"/>
<sequence length="86" mass="10002">MEQLLKAPANTVSSLEASRSPAKNLVKDIKSYTMFKFVYRGYVGEQLRGVVMRLERYDKSVKKTHETLMTLLYPSLQNCHLLCRFE</sequence>